<dbReference type="GO" id="GO:0003723">
    <property type="term" value="F:RNA binding"/>
    <property type="evidence" value="ECO:0007669"/>
    <property type="project" value="UniProtKB-UniRule"/>
</dbReference>
<keyword evidence="7 8" id="KW-0694">RNA-binding</keyword>
<evidence type="ECO:0000256" key="2">
    <source>
        <dbReference type="ARBA" id="ARBA00022490"/>
    </source>
</evidence>
<comment type="similarity">
    <text evidence="8">Belongs to the nanos family.</text>
</comment>
<protein>
    <recommendedName>
        <fullName evidence="9">Nanos-type domain-containing protein</fullName>
    </recommendedName>
</protein>
<keyword evidence="4 8" id="KW-0863">Zinc-finger</keyword>
<keyword evidence="5" id="KW-0862">Zinc</keyword>
<dbReference type="RefSeq" id="XP_009013101.1">
    <property type="nucleotide sequence ID" value="XM_009014853.1"/>
</dbReference>
<dbReference type="OMA" id="PSMYESH"/>
<evidence type="ECO:0000256" key="1">
    <source>
        <dbReference type="ARBA" id="ARBA00004496"/>
    </source>
</evidence>
<dbReference type="GO" id="GO:0005737">
    <property type="term" value="C:cytoplasm"/>
    <property type="evidence" value="ECO:0007669"/>
    <property type="project" value="UniProtKB-SubCell"/>
</dbReference>
<keyword evidence="12" id="KW-1185">Reference proteome</keyword>
<comment type="subcellular location">
    <subcellularLocation>
        <location evidence="1">Cytoplasm</location>
    </subcellularLocation>
</comment>
<dbReference type="KEGG" id="hro:HELRODRAFT_147488"/>
<keyword evidence="3" id="KW-0479">Metal-binding</keyword>
<keyword evidence="6 8" id="KW-0810">Translation regulation</keyword>
<dbReference type="Pfam" id="PF05741">
    <property type="entry name" value="zf-nanos"/>
    <property type="match status" value="1"/>
</dbReference>
<dbReference type="STRING" id="6412.T1EK09"/>
<dbReference type="EnsemblMetazoa" id="HelroT147488">
    <property type="protein sequence ID" value="HelroP147488"/>
    <property type="gene ID" value="HelroG147488"/>
</dbReference>
<evidence type="ECO:0000256" key="7">
    <source>
        <dbReference type="ARBA" id="ARBA00022884"/>
    </source>
</evidence>
<dbReference type="InterPro" id="IPR008705">
    <property type="entry name" value="Nanos/Xcar2"/>
</dbReference>
<dbReference type="OrthoDB" id="10010129at2759"/>
<evidence type="ECO:0000256" key="8">
    <source>
        <dbReference type="PROSITE-ProRule" id="PRU00855"/>
    </source>
</evidence>
<evidence type="ECO:0000313" key="10">
    <source>
        <dbReference type="EMBL" id="ESO09079.1"/>
    </source>
</evidence>
<dbReference type="InterPro" id="IPR038129">
    <property type="entry name" value="Nanos_sf"/>
</dbReference>
<dbReference type="eggNOG" id="KOG4602">
    <property type="taxonomic scope" value="Eukaryota"/>
</dbReference>
<evidence type="ECO:0000256" key="6">
    <source>
        <dbReference type="ARBA" id="ARBA00022845"/>
    </source>
</evidence>
<dbReference type="PROSITE" id="PS51522">
    <property type="entry name" value="ZF_NANOS"/>
    <property type="match status" value="1"/>
</dbReference>
<reference evidence="10 12" key="2">
    <citation type="journal article" date="2013" name="Nature">
        <title>Insights into bilaterian evolution from three spiralian genomes.</title>
        <authorList>
            <person name="Simakov O."/>
            <person name="Marletaz F."/>
            <person name="Cho S.J."/>
            <person name="Edsinger-Gonzales E."/>
            <person name="Havlak P."/>
            <person name="Hellsten U."/>
            <person name="Kuo D.H."/>
            <person name="Larsson T."/>
            <person name="Lv J."/>
            <person name="Arendt D."/>
            <person name="Savage R."/>
            <person name="Osoegawa K."/>
            <person name="de Jong P."/>
            <person name="Grimwood J."/>
            <person name="Chapman J.A."/>
            <person name="Shapiro H."/>
            <person name="Aerts A."/>
            <person name="Otillar R.P."/>
            <person name="Terry A.Y."/>
            <person name="Boore J.L."/>
            <person name="Grigoriev I.V."/>
            <person name="Lindberg D.R."/>
            <person name="Seaver E.C."/>
            <person name="Weisblat D.A."/>
            <person name="Putnam N.H."/>
            <person name="Rokhsar D.S."/>
        </authorList>
    </citation>
    <scope>NUCLEOTIDE SEQUENCE</scope>
</reference>
<name>T1EK09_HELRO</name>
<accession>T1EK09</accession>
<evidence type="ECO:0000259" key="9">
    <source>
        <dbReference type="PROSITE" id="PS51522"/>
    </source>
</evidence>
<dbReference type="AlphaFoldDB" id="T1EK09"/>
<organism evidence="11 12">
    <name type="scientific">Helobdella robusta</name>
    <name type="common">Californian leech</name>
    <dbReference type="NCBI Taxonomy" id="6412"/>
    <lineage>
        <taxon>Eukaryota</taxon>
        <taxon>Metazoa</taxon>
        <taxon>Spiralia</taxon>
        <taxon>Lophotrochozoa</taxon>
        <taxon>Annelida</taxon>
        <taxon>Clitellata</taxon>
        <taxon>Hirudinea</taxon>
        <taxon>Rhynchobdellida</taxon>
        <taxon>Glossiphoniidae</taxon>
        <taxon>Helobdella</taxon>
    </lineage>
</organism>
<sequence>CAFCRNNHETKTMYMSHILKDANGDVVCPILSKYVCPICSATGKAAHTTRYCP</sequence>
<dbReference type="GO" id="GO:0008270">
    <property type="term" value="F:zinc ion binding"/>
    <property type="evidence" value="ECO:0007669"/>
    <property type="project" value="UniProtKB-KW"/>
</dbReference>
<dbReference type="GeneID" id="20196909"/>
<dbReference type="Gene3D" id="4.10.60.30">
    <property type="entry name" value="Nanos, RNA-binding domain"/>
    <property type="match status" value="1"/>
</dbReference>
<evidence type="ECO:0000256" key="4">
    <source>
        <dbReference type="ARBA" id="ARBA00022771"/>
    </source>
</evidence>
<evidence type="ECO:0000256" key="3">
    <source>
        <dbReference type="ARBA" id="ARBA00022723"/>
    </source>
</evidence>
<reference evidence="12" key="1">
    <citation type="submission" date="2012-12" db="EMBL/GenBank/DDBJ databases">
        <authorList>
            <person name="Hellsten U."/>
            <person name="Grimwood J."/>
            <person name="Chapman J.A."/>
            <person name="Shapiro H."/>
            <person name="Aerts A."/>
            <person name="Otillar R.P."/>
            <person name="Terry A.Y."/>
            <person name="Boore J.L."/>
            <person name="Simakov O."/>
            <person name="Marletaz F."/>
            <person name="Cho S.-J."/>
            <person name="Edsinger-Gonzales E."/>
            <person name="Havlak P."/>
            <person name="Kuo D.-H."/>
            <person name="Larsson T."/>
            <person name="Lv J."/>
            <person name="Arendt D."/>
            <person name="Savage R."/>
            <person name="Osoegawa K."/>
            <person name="de Jong P."/>
            <person name="Lindberg D.R."/>
            <person name="Seaver E.C."/>
            <person name="Weisblat D.A."/>
            <person name="Putnam N.H."/>
            <person name="Grigoriev I.V."/>
            <person name="Rokhsar D.S."/>
        </authorList>
    </citation>
    <scope>NUCLEOTIDE SEQUENCE</scope>
</reference>
<gene>
    <name evidence="11" type="primary">20196909</name>
    <name evidence="10" type="ORF">HELRODRAFT_147488</name>
</gene>
<proteinExistence type="inferred from homology"/>
<dbReference type="PANTHER" id="PTHR12887">
    <property type="entry name" value="NANOS PROTEIN"/>
    <property type="match status" value="1"/>
</dbReference>
<evidence type="ECO:0000256" key="5">
    <source>
        <dbReference type="ARBA" id="ARBA00022833"/>
    </source>
</evidence>
<dbReference type="Proteomes" id="UP000015101">
    <property type="component" value="Unassembled WGS sequence"/>
</dbReference>
<dbReference type="CTD" id="20196909"/>
<reference evidence="11" key="3">
    <citation type="submission" date="2015-06" db="UniProtKB">
        <authorList>
            <consortium name="EnsemblMetazoa"/>
        </authorList>
    </citation>
    <scope>IDENTIFICATION</scope>
</reference>
<evidence type="ECO:0000313" key="11">
    <source>
        <dbReference type="EnsemblMetazoa" id="HelroP147488"/>
    </source>
</evidence>
<dbReference type="EMBL" id="KB096023">
    <property type="protein sequence ID" value="ESO09079.1"/>
    <property type="molecule type" value="Genomic_DNA"/>
</dbReference>
<feature type="domain" description="Nanos-type" evidence="9">
    <location>
        <begin position="1"/>
        <end position="53"/>
    </location>
</feature>
<dbReference type="InterPro" id="IPR024161">
    <property type="entry name" value="Znf_nanos-typ"/>
</dbReference>
<dbReference type="EMBL" id="AMQM01003159">
    <property type="status" value="NOT_ANNOTATED_CDS"/>
    <property type="molecule type" value="Genomic_DNA"/>
</dbReference>
<dbReference type="HOGENOM" id="CLU_186453_0_0_1"/>
<evidence type="ECO:0000313" key="12">
    <source>
        <dbReference type="Proteomes" id="UP000015101"/>
    </source>
</evidence>
<keyword evidence="2" id="KW-0963">Cytoplasm</keyword>
<dbReference type="GO" id="GO:0006417">
    <property type="term" value="P:regulation of translation"/>
    <property type="evidence" value="ECO:0007669"/>
    <property type="project" value="UniProtKB-UniRule"/>
</dbReference>
<dbReference type="InParanoid" id="T1EK09"/>